<sequence length="139" mass="15685">MLKITPNLHFKGQCKQAIQLYKEAFNAQVKVILCESDANPSDWTVQSGDEDLVYHCEMYIGSQRLMLNDSSDEDAHSLKHTMSVVVTFNSATEVECAFSKLSDGCTLIHPMQSTSYSSCFVSLIDKFGMRWELMTEQAK</sequence>
<comment type="caution">
    <text evidence="2">The sequence shown here is derived from an EMBL/GenBank/DDBJ whole genome shotgun (WGS) entry which is preliminary data.</text>
</comment>
<proteinExistence type="predicted"/>
<dbReference type="InterPro" id="IPR028973">
    <property type="entry name" value="PhnB-like"/>
</dbReference>
<gene>
    <name evidence="2" type="ORF">J41TS4_36190</name>
</gene>
<accession>A0A919Y4B3</accession>
<dbReference type="RefSeq" id="WP_301629262.1">
    <property type="nucleotide sequence ID" value="NZ_BORS01000013.1"/>
</dbReference>
<dbReference type="PANTHER" id="PTHR33990:SF1">
    <property type="entry name" value="PROTEIN YJDN"/>
    <property type="match status" value="1"/>
</dbReference>
<dbReference type="SUPFAM" id="SSF54593">
    <property type="entry name" value="Glyoxalase/Bleomycin resistance protein/Dihydroxybiphenyl dioxygenase"/>
    <property type="match status" value="1"/>
</dbReference>
<dbReference type="InterPro" id="IPR029068">
    <property type="entry name" value="Glyas_Bleomycin-R_OHBP_Dase"/>
</dbReference>
<dbReference type="PANTHER" id="PTHR33990">
    <property type="entry name" value="PROTEIN YJDN-RELATED"/>
    <property type="match status" value="1"/>
</dbReference>
<evidence type="ECO:0000313" key="2">
    <source>
        <dbReference type="EMBL" id="GIO43861.1"/>
    </source>
</evidence>
<organism evidence="2 3">
    <name type="scientific">Paenibacillus apis</name>
    <dbReference type="NCBI Taxonomy" id="1792174"/>
    <lineage>
        <taxon>Bacteria</taxon>
        <taxon>Bacillati</taxon>
        <taxon>Bacillota</taxon>
        <taxon>Bacilli</taxon>
        <taxon>Bacillales</taxon>
        <taxon>Paenibacillaceae</taxon>
        <taxon>Paenibacillus</taxon>
    </lineage>
</organism>
<feature type="domain" description="PhnB-like" evidence="1">
    <location>
        <begin position="3"/>
        <end position="133"/>
    </location>
</feature>
<dbReference type="Proteomes" id="UP000678895">
    <property type="component" value="Unassembled WGS sequence"/>
</dbReference>
<dbReference type="AlphaFoldDB" id="A0A919Y4B3"/>
<dbReference type="Gene3D" id="3.10.180.10">
    <property type="entry name" value="2,3-Dihydroxybiphenyl 1,2-Dioxygenase, domain 1"/>
    <property type="match status" value="1"/>
</dbReference>
<dbReference type="Pfam" id="PF06983">
    <property type="entry name" value="3-dmu-9_3-mt"/>
    <property type="match status" value="1"/>
</dbReference>
<reference evidence="2" key="1">
    <citation type="submission" date="2021-03" db="EMBL/GenBank/DDBJ databases">
        <title>Antimicrobial resistance genes in bacteria isolated from Japanese honey, and their potential for conferring macrolide and lincosamide resistance in the American foulbrood pathogen Paenibacillus larvae.</title>
        <authorList>
            <person name="Okamoto M."/>
            <person name="Kumagai M."/>
            <person name="Kanamori H."/>
            <person name="Takamatsu D."/>
        </authorList>
    </citation>
    <scope>NUCLEOTIDE SEQUENCE</scope>
    <source>
        <strain evidence="2">J41TS4</strain>
    </source>
</reference>
<protein>
    <submittedName>
        <fullName evidence="2">VOC family protein</fullName>
    </submittedName>
</protein>
<dbReference type="EMBL" id="BORS01000013">
    <property type="protein sequence ID" value="GIO43861.1"/>
    <property type="molecule type" value="Genomic_DNA"/>
</dbReference>
<evidence type="ECO:0000313" key="3">
    <source>
        <dbReference type="Proteomes" id="UP000678895"/>
    </source>
</evidence>
<keyword evidence="3" id="KW-1185">Reference proteome</keyword>
<name>A0A919Y4B3_9BACL</name>
<evidence type="ECO:0000259" key="1">
    <source>
        <dbReference type="Pfam" id="PF06983"/>
    </source>
</evidence>